<dbReference type="KEGG" id="vbr:A6E01_20715"/>
<keyword evidence="1" id="KW-0614">Plasmid</keyword>
<name>A0AAN0XZM7_9VIBR</name>
<geneLocation type="plasmid" evidence="1 2">
    <name>unnamed1</name>
</geneLocation>
<organism evidence="1 2">
    <name type="scientific">Vibrio breoganii</name>
    <dbReference type="NCBI Taxonomy" id="553239"/>
    <lineage>
        <taxon>Bacteria</taxon>
        <taxon>Pseudomonadati</taxon>
        <taxon>Pseudomonadota</taxon>
        <taxon>Gammaproteobacteria</taxon>
        <taxon>Vibrionales</taxon>
        <taxon>Vibrionaceae</taxon>
        <taxon>Vibrio</taxon>
    </lineage>
</organism>
<accession>A0AAN0XZM7</accession>
<reference evidence="1 2" key="1">
    <citation type="submission" date="2016-06" db="EMBL/GenBank/DDBJ databases">
        <title>Adaptive Radiation by Waves of Gene Transfer Leads to Fine-Scale Resource Partitioning in Marine Microbes.</title>
        <authorList>
            <person name="Hehemann J.-H."/>
            <person name="Arevalo P."/>
            <person name="Datta M.S."/>
            <person name="Yu X."/>
            <person name="Corzett C."/>
            <person name="Henschel A."/>
            <person name="Preheim S.P."/>
            <person name="Timberlake S."/>
            <person name="Alm E.J."/>
            <person name="Polz M.F."/>
        </authorList>
    </citation>
    <scope>NUCLEOTIDE SEQUENCE [LARGE SCALE GENOMIC DNA]</scope>
    <source>
        <strain evidence="1 2">FF50</strain>
        <plasmid evidence="1 2">unnamed1</plasmid>
    </source>
</reference>
<dbReference type="Proteomes" id="UP000092018">
    <property type="component" value="Plasmid unnamed1"/>
</dbReference>
<evidence type="ECO:0000313" key="1">
    <source>
        <dbReference type="EMBL" id="ANO35636.1"/>
    </source>
</evidence>
<dbReference type="EMBL" id="CP016179">
    <property type="protein sequence ID" value="ANO35636.1"/>
    <property type="molecule type" value="Genomic_DNA"/>
</dbReference>
<proteinExistence type="predicted"/>
<gene>
    <name evidence="1" type="ORF">A6E01_20715</name>
</gene>
<sequence>MVVIERKDKEELKRIFGFDEEIELKVVGNSRNHPLVRLTGKTTSRAVLVKVANRSNSKWRKSRGSAIRRHISYITNRGILNGTIVYKKGTRSGGPKTKIGKAL</sequence>
<evidence type="ECO:0000313" key="2">
    <source>
        <dbReference type="Proteomes" id="UP000092018"/>
    </source>
</evidence>
<protein>
    <submittedName>
        <fullName evidence="1">Uncharacterized protein</fullName>
    </submittedName>
</protein>
<dbReference type="AlphaFoldDB" id="A0AAN0XZM7"/>